<dbReference type="SUPFAM" id="SSF52151">
    <property type="entry name" value="FabD/lysophospholipase-like"/>
    <property type="match status" value="1"/>
</dbReference>
<dbReference type="InterPro" id="IPR006162">
    <property type="entry name" value="Ppantetheine_attach_site"/>
</dbReference>
<dbReference type="SUPFAM" id="SSF51735">
    <property type="entry name" value="NAD(P)-binding Rossmann-fold domains"/>
    <property type="match status" value="2"/>
</dbReference>
<dbReference type="SMART" id="SM00827">
    <property type="entry name" value="PKS_AT"/>
    <property type="match status" value="1"/>
</dbReference>
<dbReference type="SUPFAM" id="SSF53901">
    <property type="entry name" value="Thiolase-like"/>
    <property type="match status" value="1"/>
</dbReference>
<dbReference type="InterPro" id="IPR020841">
    <property type="entry name" value="PKS_Beta-ketoAc_synthase_dom"/>
</dbReference>
<dbReference type="InterPro" id="IPR013968">
    <property type="entry name" value="PKS_KR"/>
</dbReference>
<gene>
    <name evidence="8" type="ORF">SAMN02745775_102544</name>
</gene>
<organism evidence="8 9">
    <name type="scientific">Falsiroseomonas stagni DSM 19981</name>
    <dbReference type="NCBI Taxonomy" id="1123062"/>
    <lineage>
        <taxon>Bacteria</taxon>
        <taxon>Pseudomonadati</taxon>
        <taxon>Pseudomonadota</taxon>
        <taxon>Alphaproteobacteria</taxon>
        <taxon>Acetobacterales</taxon>
        <taxon>Roseomonadaceae</taxon>
        <taxon>Falsiroseomonas</taxon>
    </lineage>
</organism>
<dbReference type="InterPro" id="IPR009081">
    <property type="entry name" value="PP-bd_ACP"/>
</dbReference>
<dbReference type="SMART" id="SM01294">
    <property type="entry name" value="PKS_PP_betabranch"/>
    <property type="match status" value="1"/>
</dbReference>
<feature type="domain" description="Ketosynthase family 3 (KS3)" evidence="7">
    <location>
        <begin position="5"/>
        <end position="424"/>
    </location>
</feature>
<protein>
    <submittedName>
        <fullName evidence="8">Acyl transferase domain-containing protein</fullName>
    </submittedName>
</protein>
<dbReference type="Pfam" id="PF00698">
    <property type="entry name" value="Acyl_transf_1"/>
    <property type="match status" value="1"/>
</dbReference>
<evidence type="ECO:0000259" key="7">
    <source>
        <dbReference type="PROSITE" id="PS52004"/>
    </source>
</evidence>
<dbReference type="CDD" id="cd00833">
    <property type="entry name" value="PKS"/>
    <property type="match status" value="1"/>
</dbReference>
<keyword evidence="1" id="KW-0596">Phosphopantetheine</keyword>
<dbReference type="GO" id="GO:0006633">
    <property type="term" value="P:fatty acid biosynthetic process"/>
    <property type="evidence" value="ECO:0007669"/>
    <property type="project" value="InterPro"/>
</dbReference>
<dbReference type="InterPro" id="IPR036736">
    <property type="entry name" value="ACP-like_sf"/>
</dbReference>
<evidence type="ECO:0000256" key="1">
    <source>
        <dbReference type="ARBA" id="ARBA00022450"/>
    </source>
</evidence>
<dbReference type="Gene3D" id="3.40.366.10">
    <property type="entry name" value="Malonyl-Coenzyme A Acyl Carrier Protein, domain 2"/>
    <property type="match status" value="1"/>
</dbReference>
<dbReference type="GO" id="GO:0004315">
    <property type="term" value="F:3-oxoacyl-[acyl-carrier-protein] synthase activity"/>
    <property type="evidence" value="ECO:0007669"/>
    <property type="project" value="InterPro"/>
</dbReference>
<dbReference type="SMART" id="SM00825">
    <property type="entry name" value="PKS_KS"/>
    <property type="match status" value="1"/>
</dbReference>
<accession>A0A1I3ZL06</accession>
<dbReference type="InterPro" id="IPR029063">
    <property type="entry name" value="SAM-dependent_MTases_sf"/>
</dbReference>
<keyword evidence="3 8" id="KW-0808">Transferase</keyword>
<dbReference type="InterPro" id="IPR001227">
    <property type="entry name" value="Ac_transferase_dom_sf"/>
</dbReference>
<dbReference type="InterPro" id="IPR014043">
    <property type="entry name" value="Acyl_transferase_dom"/>
</dbReference>
<reference evidence="8 9" key="1">
    <citation type="submission" date="2016-10" db="EMBL/GenBank/DDBJ databases">
        <authorList>
            <person name="de Groot N.N."/>
        </authorList>
    </citation>
    <scope>NUCLEOTIDE SEQUENCE [LARGE SCALE GENOMIC DNA]</scope>
    <source>
        <strain evidence="8 9">DSM 19981</strain>
    </source>
</reference>
<dbReference type="PROSITE" id="PS00012">
    <property type="entry name" value="PHOSPHOPANTETHEINE"/>
    <property type="match status" value="1"/>
</dbReference>
<dbReference type="Pfam" id="PF00550">
    <property type="entry name" value="PP-binding"/>
    <property type="match status" value="1"/>
</dbReference>
<dbReference type="InterPro" id="IPR016039">
    <property type="entry name" value="Thiolase-like"/>
</dbReference>
<dbReference type="InterPro" id="IPR057326">
    <property type="entry name" value="KR_dom"/>
</dbReference>
<comment type="function">
    <text evidence="5">Involved in production of the polyketide antibiotic thailandamide.</text>
</comment>
<dbReference type="CDD" id="cd02440">
    <property type="entry name" value="AdoMet_MTases"/>
    <property type="match status" value="2"/>
</dbReference>
<dbReference type="SMART" id="SM00823">
    <property type="entry name" value="PKS_PP"/>
    <property type="match status" value="1"/>
</dbReference>
<dbReference type="SMART" id="SM00828">
    <property type="entry name" value="PKS_MT"/>
    <property type="match status" value="1"/>
</dbReference>
<dbReference type="InterPro" id="IPR013217">
    <property type="entry name" value="Methyltransf_12"/>
</dbReference>
<dbReference type="EMBL" id="FOSQ01000002">
    <property type="protein sequence ID" value="SFK44219.1"/>
    <property type="molecule type" value="Genomic_DNA"/>
</dbReference>
<dbReference type="GO" id="GO:0004312">
    <property type="term" value="F:fatty acid synthase activity"/>
    <property type="evidence" value="ECO:0007669"/>
    <property type="project" value="TreeGrafter"/>
</dbReference>
<sequence length="2025" mass="210075">MNAGREPIAIIGTGCRFAGGAADPAALWSLIARGGNAVQPIRRWDHAAWHSADPDAAGRTTQAEAALIDGIEHFDAAFFGIAPREAEAMDPQQRLLMEVAWEALENAAIPPDRLEGVACGVYLGLYNSNYGLICRGSPDPSLIGAWSASGTHTSIAPGRIAFRLGLTGPAVALDTACSSSLVAVHLAVQALRAGDCTLALAGGVHLILSPLPLVASAKLGAASPTSRCRAFDAAADGFAHGEGCGVVVLKRLSDALAAGDRVLAVIHGSAVNQDGRSAGLTAPSGPAQEAVLRAALADASLSPADIDAIEAHGTGTALGDPIEMHALRSVFAGDRARPLAVGSAKTNIGHTEAAAGIAGLIKAVLMLRHQQVAPNLHFTRLNPHIDLTGARIEVPTRLEPAPLRHVGVSSFGFSGTNAHIVLGAAPETATAADPRPAHLLPISARDPAALTALVARWQDALAAPGADLPALVRTAATGRAALPRRIAITARDPATAADALPKAEATTAGRPRIAFLVTGQGSAFPGMARGLAETAPVFRRVLDRCDAVMGLPAPLSRLFEDGAALARADIAQPALFALSAGLGALWRSWGVEPVALLGHSLGEYAAAHLAGVLTLEDAARLVAARGRLTQALPAGGAMAAVLGPDPHRVLARHPALELAGENGPEAITLAGPQAAIAALLDDTMLAASGLDARPLAVSHAFHSRLLDPMLDALEAEARAIPHNPPAIPVIGNLAGTVVPRHDAAYWRAHARQPVRFAQGLATLAAMGVTHAVELGAMPVLSGLARNALPALVTLPSLARARPGQDGATLGWTTAMQGVARLWQDGAEIDWPAFHQPYRTPTTSAPTYPFQRQRFWLADPTLERPAAPITADRAAPEVGDARVTGFYDELTTIAQHYADPGDGSEGHLTFGLMPAARPGFSWLRALFAGPSEPEGYAILRRAQHALKQAIFAPVDFTRARRVLDFGCGHAADLCDIALRHPHLRLDGCTISAEQVQVGRARAARAGLADRLRIHHRDSARDLFPGRYDVIFGVEVSGLIEDKAGLFDNIRDHLEPGGALVIADFVAAGDGIAAPDTASFTSTAEEWARLLADRGLRLTDCVDTSAEVAHFLDDPGFGAEVDRLVAAHGLSDLTRRHLLSNDNIGRALRRGVMRYVLLTARQDTTAPVARLLAANRARLAAPDRWEQAEPWRGWFHHVTWQPDPVAQAVEEGAALLADAADAAAATDRLARAWIGAARLEDCVPVPGFARLHAHLSRLTASTEDPAALPVPDLPEARLLARSGPHLRAVLEGRADPLDLLFGDGGAAAEALYATSPAARAVNGIAAAAFAALLEGRGPARVMEIGCGTGGTTQALLPRLRAGDSYRVTDISPGFVQAAQRRFGLDGAVLDISLPPATTGVADILVAANVLHATPDLRRTLSHAAALLAPDGALLLLENAGELAWGDLTFGLTHGMWAFADTDLRPGHALLPPAAWTSLLAELGFVAEVHAPGDARTAMLSGQFVLVARRRAADRGDILWPAPRGATAEAVLAEALPMLQQAAARPVPPRVWIGTQGARDVAGGEAPDPAQAALWGLANALAIEAPELRVTLVDSDDPAALEREAALGGGETRIAWRKGRRHVARLGRLAAPEAAPTLREPGTWLVTGGLAGVGLAVARWLAAEGATHLVLLGRTPRDIGPFPPGVHVTTVTGDVADEATLAALLARIAHEGPPLVGIMHAAGVLDDGLLAQQTPATMAAVLRPKLQGAHLLDRLTRRFPLRHFVLFSSSAALLGSAAQANHAAANAAMDAIAEARRAEGLPALSIAWGAWDEVGAAARAGAGVARRGLLPMAPDQALAALGLALSASQATLGILDVDWGRFLARFAPHPVPPVFGVFRIAPAINPVADAGGPAAAATLRDRIEAAAPADRAALLLAATRDTVARILGLAPGALPPADAPLRELGLDSLMTVELRNALATACETKLPATLVFEYPSCAALARHLCGTVFADLLPAAGGDALDAMEEDELARLLEAELGAADAALGGRA</sequence>
<dbReference type="PANTHER" id="PTHR43775">
    <property type="entry name" value="FATTY ACID SYNTHASE"/>
    <property type="match status" value="1"/>
</dbReference>
<dbReference type="InterPro" id="IPR014031">
    <property type="entry name" value="Ketoacyl_synth_C"/>
</dbReference>
<dbReference type="Gene3D" id="1.10.1200.10">
    <property type="entry name" value="ACP-like"/>
    <property type="match status" value="1"/>
</dbReference>
<dbReference type="Pfam" id="PF16197">
    <property type="entry name" value="KAsynt_C_assoc"/>
    <property type="match status" value="1"/>
</dbReference>
<dbReference type="InterPro" id="IPR018201">
    <property type="entry name" value="Ketoacyl_synth_AS"/>
</dbReference>
<keyword evidence="4" id="KW-0511">Multifunctional enzyme</keyword>
<dbReference type="Gene3D" id="3.40.50.150">
    <property type="entry name" value="Vaccinia Virus protein VP39"/>
    <property type="match status" value="2"/>
</dbReference>
<dbReference type="InterPro" id="IPR016036">
    <property type="entry name" value="Malonyl_transacylase_ACP-bd"/>
</dbReference>
<evidence type="ECO:0000256" key="4">
    <source>
        <dbReference type="ARBA" id="ARBA00023268"/>
    </source>
</evidence>
<dbReference type="InterPro" id="IPR020803">
    <property type="entry name" value="MeTfrase_dom"/>
</dbReference>
<evidence type="ECO:0000313" key="9">
    <source>
        <dbReference type="Proteomes" id="UP000199473"/>
    </source>
</evidence>
<dbReference type="GO" id="GO:0031177">
    <property type="term" value="F:phosphopantetheine binding"/>
    <property type="evidence" value="ECO:0007669"/>
    <property type="project" value="InterPro"/>
</dbReference>
<dbReference type="InterPro" id="IPR036291">
    <property type="entry name" value="NAD(P)-bd_dom_sf"/>
</dbReference>
<dbReference type="Pfam" id="PF08659">
    <property type="entry name" value="KR"/>
    <property type="match status" value="1"/>
</dbReference>
<feature type="domain" description="Carrier" evidence="6">
    <location>
        <begin position="1910"/>
        <end position="1985"/>
    </location>
</feature>
<dbReference type="Gene3D" id="3.40.47.10">
    <property type="match status" value="1"/>
</dbReference>
<dbReference type="SMART" id="SM00822">
    <property type="entry name" value="PKS_KR"/>
    <property type="match status" value="1"/>
</dbReference>
<dbReference type="InterPro" id="IPR020806">
    <property type="entry name" value="PKS_PP-bd"/>
</dbReference>
<dbReference type="InterPro" id="IPR032821">
    <property type="entry name" value="PKS_assoc"/>
</dbReference>
<dbReference type="RefSeq" id="WP_092958705.1">
    <property type="nucleotide sequence ID" value="NZ_FOSQ01000002.1"/>
</dbReference>
<dbReference type="FunFam" id="3.40.47.10:FF:000019">
    <property type="entry name" value="Polyketide synthase type I"/>
    <property type="match status" value="1"/>
</dbReference>
<dbReference type="InterPro" id="IPR016035">
    <property type="entry name" value="Acyl_Trfase/lysoPLipase"/>
</dbReference>
<dbReference type="Proteomes" id="UP000199473">
    <property type="component" value="Unassembled WGS sequence"/>
</dbReference>
<evidence type="ECO:0000259" key="6">
    <source>
        <dbReference type="PROSITE" id="PS50075"/>
    </source>
</evidence>
<evidence type="ECO:0000313" key="8">
    <source>
        <dbReference type="EMBL" id="SFK44219.1"/>
    </source>
</evidence>
<dbReference type="InterPro" id="IPR014030">
    <property type="entry name" value="Ketoacyl_synth_N"/>
</dbReference>
<dbReference type="SUPFAM" id="SSF47336">
    <property type="entry name" value="ACP-like"/>
    <property type="match status" value="1"/>
</dbReference>
<evidence type="ECO:0000256" key="3">
    <source>
        <dbReference type="ARBA" id="ARBA00022679"/>
    </source>
</evidence>
<keyword evidence="2" id="KW-0597">Phosphoprotein</keyword>
<dbReference type="Pfam" id="PF00109">
    <property type="entry name" value="ketoacyl-synt"/>
    <property type="match status" value="1"/>
</dbReference>
<dbReference type="OrthoDB" id="9802097at2"/>
<dbReference type="Gene3D" id="3.30.70.3290">
    <property type="match status" value="1"/>
</dbReference>
<dbReference type="Pfam" id="PF08242">
    <property type="entry name" value="Methyltransf_12"/>
    <property type="match status" value="2"/>
</dbReference>
<evidence type="ECO:0000256" key="2">
    <source>
        <dbReference type="ARBA" id="ARBA00022553"/>
    </source>
</evidence>
<dbReference type="Gene3D" id="3.40.50.720">
    <property type="entry name" value="NAD(P)-binding Rossmann-like Domain"/>
    <property type="match status" value="1"/>
</dbReference>
<dbReference type="PROSITE" id="PS50075">
    <property type="entry name" value="CARRIER"/>
    <property type="match status" value="1"/>
</dbReference>
<keyword evidence="9" id="KW-1185">Reference proteome</keyword>
<dbReference type="STRING" id="1123062.SAMN02745775_102544"/>
<evidence type="ECO:0000256" key="5">
    <source>
        <dbReference type="ARBA" id="ARBA00054155"/>
    </source>
</evidence>
<dbReference type="PROSITE" id="PS52004">
    <property type="entry name" value="KS3_2"/>
    <property type="match status" value="1"/>
</dbReference>
<name>A0A1I3ZL06_9PROT</name>
<dbReference type="PROSITE" id="PS00606">
    <property type="entry name" value="KS3_1"/>
    <property type="match status" value="1"/>
</dbReference>
<proteinExistence type="predicted"/>
<dbReference type="PANTHER" id="PTHR43775:SF37">
    <property type="entry name" value="SI:DKEY-61P9.11"/>
    <property type="match status" value="1"/>
</dbReference>
<dbReference type="InterPro" id="IPR050091">
    <property type="entry name" value="PKS_NRPS_Biosynth_Enz"/>
</dbReference>
<dbReference type="SUPFAM" id="SSF53335">
    <property type="entry name" value="S-adenosyl-L-methionine-dependent methyltransferases"/>
    <property type="match status" value="2"/>
</dbReference>
<dbReference type="SUPFAM" id="SSF55048">
    <property type="entry name" value="Probable ACP-binding domain of malonyl-CoA ACP transacylase"/>
    <property type="match status" value="1"/>
</dbReference>
<dbReference type="Pfam" id="PF02801">
    <property type="entry name" value="Ketoacyl-synt_C"/>
    <property type="match status" value="1"/>
</dbReference>